<dbReference type="Proteomes" id="UP000245250">
    <property type="component" value="Chromosome"/>
</dbReference>
<evidence type="ECO:0000313" key="4">
    <source>
        <dbReference type="Proteomes" id="UP000245250"/>
    </source>
</evidence>
<evidence type="ECO:0000259" key="2">
    <source>
        <dbReference type="Pfam" id="PF13568"/>
    </source>
</evidence>
<dbReference type="InterPro" id="IPR011250">
    <property type="entry name" value="OMP/PagP_B-barrel"/>
</dbReference>
<dbReference type="RefSeq" id="WP_109193324.1">
    <property type="nucleotide sequence ID" value="NZ_CP029255.1"/>
</dbReference>
<keyword evidence="4" id="KW-1185">Reference proteome</keyword>
<dbReference type="EMBL" id="CP029255">
    <property type="protein sequence ID" value="AWK05892.1"/>
    <property type="molecule type" value="Genomic_DNA"/>
</dbReference>
<dbReference type="KEGG" id="fcr:HYN56_17315"/>
<feature type="signal peptide" evidence="1">
    <location>
        <begin position="1"/>
        <end position="19"/>
    </location>
</feature>
<dbReference type="Pfam" id="PF13568">
    <property type="entry name" value="OMP_b-brl_2"/>
    <property type="match status" value="1"/>
</dbReference>
<proteinExistence type="predicted"/>
<feature type="domain" description="Outer membrane protein beta-barrel" evidence="2">
    <location>
        <begin position="19"/>
        <end position="186"/>
    </location>
</feature>
<keyword evidence="1" id="KW-0732">Signal</keyword>
<dbReference type="InterPro" id="IPR025665">
    <property type="entry name" value="Beta-barrel_OMP_2"/>
</dbReference>
<protein>
    <recommendedName>
        <fullName evidence="2">Outer membrane protein beta-barrel domain-containing protein</fullName>
    </recommendedName>
</protein>
<evidence type="ECO:0000313" key="3">
    <source>
        <dbReference type="EMBL" id="AWK05892.1"/>
    </source>
</evidence>
<accession>A0A2S1YPG1</accession>
<name>A0A2S1YPG1_9FLAO</name>
<dbReference type="AlphaFoldDB" id="A0A2S1YPG1"/>
<evidence type="ECO:0000256" key="1">
    <source>
        <dbReference type="SAM" id="SignalP"/>
    </source>
</evidence>
<organism evidence="3 4">
    <name type="scientific">Flavobacterium crocinum</name>
    <dbReference type="NCBI Taxonomy" id="2183896"/>
    <lineage>
        <taxon>Bacteria</taxon>
        <taxon>Pseudomonadati</taxon>
        <taxon>Bacteroidota</taxon>
        <taxon>Flavobacteriia</taxon>
        <taxon>Flavobacteriales</taxon>
        <taxon>Flavobacteriaceae</taxon>
        <taxon>Flavobacterium</taxon>
    </lineage>
</organism>
<dbReference type="OrthoDB" id="947434at2"/>
<reference evidence="3 4" key="1">
    <citation type="submission" date="2018-05" db="EMBL/GenBank/DDBJ databases">
        <title>Genome sequencing of Flavobacterium sp. HYN0056.</title>
        <authorList>
            <person name="Yi H."/>
            <person name="Baek C."/>
        </authorList>
    </citation>
    <scope>NUCLEOTIDE SEQUENCE [LARGE SCALE GENOMIC DNA]</scope>
    <source>
        <strain evidence="3 4">HYN0056</strain>
    </source>
</reference>
<gene>
    <name evidence="3" type="ORF">HYN56_17315</name>
</gene>
<feature type="chain" id="PRO_5015776173" description="Outer membrane protein beta-barrel domain-containing protein" evidence="1">
    <location>
        <begin position="20"/>
        <end position="215"/>
    </location>
</feature>
<dbReference type="SUPFAM" id="SSF56925">
    <property type="entry name" value="OMPA-like"/>
    <property type="match status" value="1"/>
</dbReference>
<sequence length="215" mass="24287">MKKSMLIMCTLILCATVTAQTKKVRLGVKAGLNISSLSFDESEINSSNKSGFNAGLMAEIPVAKKFSIQPELVYSQQGMKFSYADAEVENSHYKSTISLNYINIPVMLKYYVVKGFSIQAGPQIGILLKAKNEYQDNFLGYENRENLNLKDYTNGIDTSVNFGLGYQFKDKFYADARYNISYSDIFKEANPTGNYIINSDMKNRVFQITIGYFFN</sequence>